<sequence>MAYKCGRCQQEFDALPVGLVRCPNCAHKIFYKVRAPIGKKLIAR</sequence>
<dbReference type="GO" id="GO:0003899">
    <property type="term" value="F:DNA-directed RNA polymerase activity"/>
    <property type="evidence" value="ECO:0007669"/>
    <property type="project" value="UniProtKB-UniRule"/>
</dbReference>
<dbReference type="GO" id="GO:0008270">
    <property type="term" value="F:zinc ion binding"/>
    <property type="evidence" value="ECO:0007669"/>
    <property type="project" value="UniProtKB-UniRule"/>
</dbReference>
<comment type="similarity">
    <text evidence="8">Belongs to the archaeal Rpo12/eukaryotic RPC10 RNA polymerase subunit family.</text>
</comment>
<comment type="catalytic activity">
    <reaction evidence="8">
        <text>RNA(n) + a ribonucleoside 5'-triphosphate = RNA(n+1) + diphosphate</text>
        <dbReference type="Rhea" id="RHEA:21248"/>
        <dbReference type="Rhea" id="RHEA-COMP:14527"/>
        <dbReference type="Rhea" id="RHEA-COMP:17342"/>
        <dbReference type="ChEBI" id="CHEBI:33019"/>
        <dbReference type="ChEBI" id="CHEBI:61557"/>
        <dbReference type="ChEBI" id="CHEBI:140395"/>
        <dbReference type="EC" id="2.7.7.6"/>
    </reaction>
</comment>
<evidence type="ECO:0000256" key="5">
    <source>
        <dbReference type="ARBA" id="ARBA00022723"/>
    </source>
</evidence>
<dbReference type="GO" id="GO:0005737">
    <property type="term" value="C:cytoplasm"/>
    <property type="evidence" value="ECO:0007669"/>
    <property type="project" value="UniProtKB-SubCell"/>
</dbReference>
<evidence type="ECO:0000256" key="3">
    <source>
        <dbReference type="ARBA" id="ARBA00022679"/>
    </source>
</evidence>
<keyword evidence="2 8" id="KW-0963">Cytoplasm</keyword>
<feature type="binding site" evidence="8">
    <location>
        <position position="8"/>
    </location>
    <ligand>
        <name>Zn(2+)</name>
        <dbReference type="ChEBI" id="CHEBI:29105"/>
    </ligand>
</feature>
<keyword evidence="6 8" id="KW-0862">Zinc</keyword>
<organism evidence="9">
    <name type="scientific">Candidatus Iainarchaeum sp</name>
    <dbReference type="NCBI Taxonomy" id="3101447"/>
    <lineage>
        <taxon>Archaea</taxon>
        <taxon>Candidatus Iainarchaeota</taxon>
        <taxon>Candidatus Iainarchaeia</taxon>
        <taxon>Candidatus Iainarchaeales</taxon>
        <taxon>Candidatus Iainarchaeaceae</taxon>
        <taxon>Candidatus Iainarchaeum</taxon>
    </lineage>
</organism>
<comment type="function">
    <text evidence="8">DNA-dependent RNA polymerase (RNAP) catalyzes the transcription of DNA into RNA using the four ribonucleoside triphosphates as substrates.</text>
</comment>
<dbReference type="EMBL" id="CP064981">
    <property type="protein sequence ID" value="QQR92522.1"/>
    <property type="molecule type" value="Genomic_DNA"/>
</dbReference>
<dbReference type="HAMAP" id="MF_00615">
    <property type="entry name" value="RNApol_arch_Rpo12"/>
    <property type="match status" value="1"/>
</dbReference>
<dbReference type="GO" id="GO:0000428">
    <property type="term" value="C:DNA-directed RNA polymerase complex"/>
    <property type="evidence" value="ECO:0007669"/>
    <property type="project" value="UniProtKB-KW"/>
</dbReference>
<dbReference type="Proteomes" id="UP000596004">
    <property type="component" value="Chromosome"/>
</dbReference>
<dbReference type="SUPFAM" id="SSF63393">
    <property type="entry name" value="RNA polymerase subunits"/>
    <property type="match status" value="1"/>
</dbReference>
<evidence type="ECO:0000256" key="2">
    <source>
        <dbReference type="ARBA" id="ARBA00022490"/>
    </source>
</evidence>
<dbReference type="GO" id="GO:0006351">
    <property type="term" value="P:DNA-templated transcription"/>
    <property type="evidence" value="ECO:0007669"/>
    <property type="project" value="UniProtKB-UniRule"/>
</dbReference>
<evidence type="ECO:0000313" key="9">
    <source>
        <dbReference type="EMBL" id="QQR92522.1"/>
    </source>
</evidence>
<keyword evidence="3 8" id="KW-0808">Transferase</keyword>
<keyword evidence="4 8" id="KW-0548">Nucleotidyltransferase</keyword>
<evidence type="ECO:0000256" key="8">
    <source>
        <dbReference type="HAMAP-Rule" id="MF_00615"/>
    </source>
</evidence>
<dbReference type="EC" id="2.7.7.6" evidence="8"/>
<keyword evidence="5 8" id="KW-0479">Metal-binding</keyword>
<name>A0A7T9DJK4_9ARCH</name>
<feature type="binding site" evidence="8">
    <location>
        <position position="22"/>
    </location>
    <ligand>
        <name>Zn(2+)</name>
        <dbReference type="ChEBI" id="CHEBI:29105"/>
    </ligand>
</feature>
<evidence type="ECO:0000256" key="1">
    <source>
        <dbReference type="ARBA" id="ARBA00022478"/>
    </source>
</evidence>
<dbReference type="Pfam" id="PF03604">
    <property type="entry name" value="Zn_ribbon_RPAB4"/>
    <property type="match status" value="1"/>
</dbReference>
<reference evidence="9" key="1">
    <citation type="submission" date="2020-11" db="EMBL/GenBank/DDBJ databases">
        <title>Connecting structure to function with the recovery of over 1000 high-quality activated sludge metagenome-assembled genomes encoding full-length rRNA genes using long-read sequencing.</title>
        <authorList>
            <person name="Singleton C.M."/>
            <person name="Petriglieri F."/>
            <person name="Kristensen J.M."/>
            <person name="Kirkegaard R.H."/>
            <person name="Michaelsen T.Y."/>
            <person name="Andersen M.H."/>
            <person name="Karst S.M."/>
            <person name="Dueholm M.S."/>
            <person name="Nielsen P.H."/>
            <person name="Albertsen M."/>
        </authorList>
    </citation>
    <scope>NUCLEOTIDE SEQUENCE</scope>
    <source>
        <strain evidence="9">Fred_18-Q3-R57-64_BAT3C.431</strain>
    </source>
</reference>
<comment type="cofactor">
    <cofactor evidence="8">
        <name>Zn(2+)</name>
        <dbReference type="ChEBI" id="CHEBI:29105"/>
    </cofactor>
    <text evidence="8">Binds 1 zinc ion.</text>
</comment>
<accession>A0A7T9DJK4</accession>
<proteinExistence type="inferred from homology"/>
<keyword evidence="1 8" id="KW-0240">DNA-directed RNA polymerase</keyword>
<evidence type="ECO:0000256" key="6">
    <source>
        <dbReference type="ARBA" id="ARBA00022833"/>
    </source>
</evidence>
<dbReference type="SMART" id="SM00659">
    <property type="entry name" value="RPOLCX"/>
    <property type="match status" value="1"/>
</dbReference>
<dbReference type="InterPro" id="IPR006591">
    <property type="entry name" value="RNAP_P/RPABC4"/>
</dbReference>
<comment type="subunit">
    <text evidence="8">Part of the RNA polymerase complex.</text>
</comment>
<protein>
    <recommendedName>
        <fullName evidence="8">DNA-directed RNA polymerase subunit Rpo12</fullName>
        <ecNumber evidence="8">2.7.7.6</ecNumber>
    </recommendedName>
    <alternativeName>
        <fullName evidence="8">DNA-directed RNA polymerase subunit P</fullName>
    </alternativeName>
</protein>
<feature type="binding site" evidence="8">
    <location>
        <position position="25"/>
    </location>
    <ligand>
        <name>Zn(2+)</name>
        <dbReference type="ChEBI" id="CHEBI:29105"/>
    </ligand>
</feature>
<keyword evidence="7 8" id="KW-0804">Transcription</keyword>
<dbReference type="AlphaFoldDB" id="A0A7T9DJK4"/>
<evidence type="ECO:0000256" key="7">
    <source>
        <dbReference type="ARBA" id="ARBA00023163"/>
    </source>
</evidence>
<evidence type="ECO:0000256" key="4">
    <source>
        <dbReference type="ARBA" id="ARBA00022695"/>
    </source>
</evidence>
<gene>
    <name evidence="8 9" type="primary">rpoP</name>
    <name evidence="8" type="synonym">rpo12</name>
    <name evidence="9" type="ORF">IPJ89_05240</name>
</gene>
<dbReference type="GO" id="GO:0003677">
    <property type="term" value="F:DNA binding"/>
    <property type="evidence" value="ECO:0007669"/>
    <property type="project" value="InterPro"/>
</dbReference>
<dbReference type="InterPro" id="IPR029040">
    <property type="entry name" value="RPABC4/Spt4"/>
</dbReference>
<comment type="subcellular location">
    <subcellularLocation>
        <location evidence="8">Cytoplasm</location>
    </subcellularLocation>
</comment>
<dbReference type="InterPro" id="IPR023464">
    <property type="entry name" value="Rpo12"/>
</dbReference>
<dbReference type="Gene3D" id="2.20.28.30">
    <property type="entry name" value="RNA polymerase ii, chain L"/>
    <property type="match status" value="1"/>
</dbReference>